<dbReference type="GO" id="GO:0020037">
    <property type="term" value="F:heme binding"/>
    <property type="evidence" value="ECO:0007669"/>
    <property type="project" value="InterPro"/>
</dbReference>
<dbReference type="PROSITE" id="PS51379">
    <property type="entry name" value="4FE4S_FER_2"/>
    <property type="match status" value="2"/>
</dbReference>
<dbReference type="InterPro" id="IPR005117">
    <property type="entry name" value="NiRdtase/SiRdtase_haem-b_fer"/>
</dbReference>
<dbReference type="InterPro" id="IPR045854">
    <property type="entry name" value="NO2/SO3_Rdtase_4Fe4S_sf"/>
</dbReference>
<dbReference type="PANTHER" id="PTHR11493:SF54">
    <property type="entry name" value="ANAEROBIC SULFITE REDUCTASE SUBUNIT C"/>
    <property type="match status" value="1"/>
</dbReference>
<dbReference type="Pfam" id="PF03460">
    <property type="entry name" value="NIR_SIR_ferr"/>
    <property type="match status" value="1"/>
</dbReference>
<keyword evidence="2" id="KW-0479">Metal-binding</keyword>
<dbReference type="PROSITE" id="PS00198">
    <property type="entry name" value="4FE4S_FER_1"/>
    <property type="match status" value="1"/>
</dbReference>
<accession>A0A1H3CI77</accession>
<dbReference type="InterPro" id="IPR017900">
    <property type="entry name" value="4Fe4S_Fe_S_CS"/>
</dbReference>
<dbReference type="Gene3D" id="3.90.480.20">
    <property type="match status" value="1"/>
</dbReference>
<keyword evidence="1" id="KW-0004">4Fe-4S</keyword>
<dbReference type="Pfam" id="PF09719">
    <property type="entry name" value="C_GCAxxG_C_C"/>
    <property type="match status" value="1"/>
</dbReference>
<evidence type="ECO:0000256" key="1">
    <source>
        <dbReference type="ARBA" id="ARBA00022485"/>
    </source>
</evidence>
<dbReference type="InterPro" id="IPR006067">
    <property type="entry name" value="NO2/SO3_Rdtase_4Fe4S_dom"/>
</dbReference>
<dbReference type="NCBIfam" id="TIGR01909">
    <property type="entry name" value="C_GCAxxG_C_C"/>
    <property type="match status" value="1"/>
</dbReference>
<dbReference type="InterPro" id="IPR017896">
    <property type="entry name" value="4Fe4S_Fe-S-bd"/>
</dbReference>
<dbReference type="GO" id="GO:0000103">
    <property type="term" value="P:sulfate assimilation"/>
    <property type="evidence" value="ECO:0007669"/>
    <property type="project" value="TreeGrafter"/>
</dbReference>
<dbReference type="Gene3D" id="3.30.413.10">
    <property type="entry name" value="Sulfite Reductase Hemoprotein, domain 1"/>
    <property type="match status" value="1"/>
</dbReference>
<evidence type="ECO:0000256" key="4">
    <source>
        <dbReference type="ARBA" id="ARBA00023014"/>
    </source>
</evidence>
<dbReference type="InterPro" id="IPR045169">
    <property type="entry name" value="NO2/SO3_Rdtase_4Fe4S_prot"/>
</dbReference>
<protein>
    <submittedName>
        <fullName evidence="6">C_GCAxxG_C_C family probable redox protein</fullName>
    </submittedName>
</protein>
<dbReference type="GO" id="GO:0051539">
    <property type="term" value="F:4 iron, 4 sulfur cluster binding"/>
    <property type="evidence" value="ECO:0007669"/>
    <property type="project" value="UniProtKB-KW"/>
</dbReference>
<evidence type="ECO:0000313" key="6">
    <source>
        <dbReference type="EMBL" id="SDX53720.1"/>
    </source>
</evidence>
<keyword evidence="4" id="KW-0411">Iron-sulfur</keyword>
<dbReference type="InterPro" id="IPR036136">
    <property type="entry name" value="Nit/Sulf_reduc_fer-like_dom_sf"/>
</dbReference>
<dbReference type="InterPro" id="IPR010181">
    <property type="entry name" value="CGCAxxGCC_motif"/>
</dbReference>
<evidence type="ECO:0000313" key="7">
    <source>
        <dbReference type="Proteomes" id="UP000199652"/>
    </source>
</evidence>
<evidence type="ECO:0000259" key="5">
    <source>
        <dbReference type="PROSITE" id="PS51379"/>
    </source>
</evidence>
<dbReference type="STRING" id="1528.SAMN04488579_103109"/>
<dbReference type="Proteomes" id="UP000199652">
    <property type="component" value="Unassembled WGS sequence"/>
</dbReference>
<feature type="domain" description="4Fe-4S ferredoxin-type" evidence="5">
    <location>
        <begin position="329"/>
        <end position="358"/>
    </location>
</feature>
<dbReference type="GO" id="GO:0046872">
    <property type="term" value="F:metal ion binding"/>
    <property type="evidence" value="ECO:0007669"/>
    <property type="project" value="UniProtKB-KW"/>
</dbReference>
<dbReference type="SUPFAM" id="SSF56014">
    <property type="entry name" value="Nitrite and sulphite reductase 4Fe-4S domain-like"/>
    <property type="match status" value="1"/>
</dbReference>
<gene>
    <name evidence="6" type="ORF">SAMN04488579_103109</name>
</gene>
<name>A0A1H3CI77_EUBBA</name>
<dbReference type="AlphaFoldDB" id="A0A1H3CI77"/>
<dbReference type="EMBL" id="FNOU01000003">
    <property type="protein sequence ID" value="SDX53720.1"/>
    <property type="molecule type" value="Genomic_DNA"/>
</dbReference>
<dbReference type="PANTHER" id="PTHR11493">
    <property type="entry name" value="SULFITE REDUCTASE [NADPH] SUBUNIT BETA-RELATED"/>
    <property type="match status" value="1"/>
</dbReference>
<reference evidence="7" key="1">
    <citation type="submission" date="2016-10" db="EMBL/GenBank/DDBJ databases">
        <authorList>
            <person name="Varghese N."/>
            <person name="Submissions S."/>
        </authorList>
    </citation>
    <scope>NUCLEOTIDE SEQUENCE [LARGE SCALE GENOMIC DNA]</scope>
    <source>
        <strain evidence="7">VPI 5359</strain>
    </source>
</reference>
<feature type="domain" description="4Fe-4S ferredoxin-type" evidence="5">
    <location>
        <begin position="298"/>
        <end position="328"/>
    </location>
</feature>
<proteinExistence type="predicted"/>
<dbReference type="OrthoDB" id="9800558at2"/>
<organism evidence="6 7">
    <name type="scientific">Eubacterium barkeri</name>
    <name type="common">Clostridium barkeri</name>
    <dbReference type="NCBI Taxonomy" id="1528"/>
    <lineage>
        <taxon>Bacteria</taxon>
        <taxon>Bacillati</taxon>
        <taxon>Bacillota</taxon>
        <taxon>Clostridia</taxon>
        <taxon>Eubacteriales</taxon>
        <taxon>Eubacteriaceae</taxon>
        <taxon>Eubacterium</taxon>
    </lineage>
</organism>
<dbReference type="RefSeq" id="WP_090243375.1">
    <property type="nucleotide sequence ID" value="NZ_FNOU01000003.1"/>
</dbReference>
<dbReference type="Pfam" id="PF01077">
    <property type="entry name" value="NIR_SIR"/>
    <property type="match status" value="1"/>
</dbReference>
<dbReference type="SUPFAM" id="SSF54862">
    <property type="entry name" value="4Fe-4S ferredoxins"/>
    <property type="match status" value="1"/>
</dbReference>
<dbReference type="SUPFAM" id="SSF55124">
    <property type="entry name" value="Nitrite/Sulfite reductase N-terminal domain-like"/>
    <property type="match status" value="1"/>
</dbReference>
<sequence>MLKTIAKKFFIDEKANCAEAVYRAAAQYYHFTAGKEDIAMVRGFGGGMGCGSTCGALAGALSALGRLYDGEKTALTQTELSAKLVAAFSEITEDTNCSVLKEKYFEEEQRCLKTVEIACDALEVIAAESGFGPITTTTLSAEDIKAAKGMGFLHNKGTNAFNCRVITRNGRISSVENACIAEAAKRFGNGNLAFTTRLTVEIQGVPFENIEPIREFLATVGLETGGTGSKVRPVVACKGTTCQYGLCDTFDLSEKLHYIFYKGYRNVSLPHKFKIAVGGCPNNCVKPDLNDIGIIGQRQPILDTDICRGCGKCAVEKGCPIGASQVVDGKLIIDRDICNNCGRCIAMCPFEALSGPSNGFKIVIGGRWGKKIALGQALNHIFTTEEEVIATVEKAILLFREQGIPGERFSDTIARIGFEQVEAQLLADELLARKDAIINEMTVVGGATC</sequence>
<dbReference type="GO" id="GO:0009337">
    <property type="term" value="C:sulfite reductase complex (NADPH)"/>
    <property type="evidence" value="ECO:0007669"/>
    <property type="project" value="TreeGrafter"/>
</dbReference>
<keyword evidence="3" id="KW-0408">Iron</keyword>
<keyword evidence="7" id="KW-1185">Reference proteome</keyword>
<evidence type="ECO:0000256" key="3">
    <source>
        <dbReference type="ARBA" id="ARBA00023004"/>
    </source>
</evidence>
<dbReference type="GO" id="GO:0016002">
    <property type="term" value="F:sulfite reductase activity"/>
    <property type="evidence" value="ECO:0007669"/>
    <property type="project" value="TreeGrafter"/>
</dbReference>
<dbReference type="Gene3D" id="3.30.70.20">
    <property type="match status" value="1"/>
</dbReference>
<evidence type="ECO:0000256" key="2">
    <source>
        <dbReference type="ARBA" id="ARBA00022723"/>
    </source>
</evidence>
<dbReference type="Pfam" id="PF00037">
    <property type="entry name" value="Fer4"/>
    <property type="match status" value="1"/>
</dbReference>
<dbReference type="GO" id="GO:0050311">
    <property type="term" value="F:sulfite reductase (ferredoxin) activity"/>
    <property type="evidence" value="ECO:0007669"/>
    <property type="project" value="TreeGrafter"/>
</dbReference>